<dbReference type="InterPro" id="IPR006620">
    <property type="entry name" value="Pro_4_hyd_alph"/>
</dbReference>
<dbReference type="GO" id="GO:0005506">
    <property type="term" value="F:iron ion binding"/>
    <property type="evidence" value="ECO:0007669"/>
    <property type="project" value="InterPro"/>
</dbReference>
<sequence>MKRISLEGPSPHFIGCWNIEQNVLCDDIVDFFESHQEKQEPGQSAGAVNLEAKNSTDITVHPRDLKTEEYQVVKNYIDTLFACYKDYTEQFPFLGTIMPSADVGSFNIQKYLPGGHFKLPHSERTSIVNSFRVLAWMSYLNDVEDGGATTFTHQNMEVTPRKGKTLIWPAEWTHAHLGNIVNSGEKYIITGWMHFPHEVR</sequence>
<dbReference type="EMBL" id="NTJZ01000017">
    <property type="protein sequence ID" value="PDH32385.1"/>
    <property type="molecule type" value="Genomic_DNA"/>
</dbReference>
<evidence type="ECO:0000313" key="8">
    <source>
        <dbReference type="Proteomes" id="UP000219329"/>
    </source>
</evidence>
<keyword evidence="4" id="KW-0560">Oxidoreductase</keyword>
<keyword evidence="2" id="KW-0479">Metal-binding</keyword>
<protein>
    <submittedName>
        <fullName evidence="7">2OG-Fe(II) oxygenase</fullName>
    </submittedName>
</protein>
<dbReference type="SMART" id="SM00702">
    <property type="entry name" value="P4Hc"/>
    <property type="match status" value="1"/>
</dbReference>
<accession>A0A2A5W783</accession>
<evidence type="ECO:0000259" key="6">
    <source>
        <dbReference type="SMART" id="SM00702"/>
    </source>
</evidence>
<dbReference type="Gene3D" id="2.60.120.620">
    <property type="entry name" value="q2cbj1_9rhob like domain"/>
    <property type="match status" value="1"/>
</dbReference>
<dbReference type="Pfam" id="PF13640">
    <property type="entry name" value="2OG-FeII_Oxy_3"/>
    <property type="match status" value="1"/>
</dbReference>
<evidence type="ECO:0000256" key="5">
    <source>
        <dbReference type="ARBA" id="ARBA00023004"/>
    </source>
</evidence>
<keyword evidence="3" id="KW-0223">Dioxygenase</keyword>
<dbReference type="InterPro" id="IPR044862">
    <property type="entry name" value="Pro_4_hyd_alph_FE2OG_OXY"/>
</dbReference>
<dbReference type="PANTHER" id="PTHR10869">
    <property type="entry name" value="PROLYL 4-HYDROXYLASE ALPHA SUBUNIT"/>
    <property type="match status" value="1"/>
</dbReference>
<dbReference type="GO" id="GO:0051213">
    <property type="term" value="F:dioxygenase activity"/>
    <property type="evidence" value="ECO:0007669"/>
    <property type="project" value="UniProtKB-KW"/>
</dbReference>
<dbReference type="GO" id="GO:0016705">
    <property type="term" value="F:oxidoreductase activity, acting on paired donors, with incorporation or reduction of molecular oxygen"/>
    <property type="evidence" value="ECO:0007669"/>
    <property type="project" value="InterPro"/>
</dbReference>
<dbReference type="PANTHER" id="PTHR10869:SF246">
    <property type="entry name" value="TRANSMEMBRANE PROLYL 4-HYDROXYLASE"/>
    <property type="match status" value="1"/>
</dbReference>
<comment type="caution">
    <text evidence="7">The sequence shown here is derived from an EMBL/GenBank/DDBJ whole genome shotgun (WGS) entry which is preliminary data.</text>
</comment>
<evidence type="ECO:0000256" key="2">
    <source>
        <dbReference type="ARBA" id="ARBA00022723"/>
    </source>
</evidence>
<dbReference type="AlphaFoldDB" id="A0A2A5W783"/>
<evidence type="ECO:0000256" key="1">
    <source>
        <dbReference type="ARBA" id="ARBA00001961"/>
    </source>
</evidence>
<dbReference type="InterPro" id="IPR045054">
    <property type="entry name" value="P4HA-like"/>
</dbReference>
<reference evidence="7 8" key="1">
    <citation type="submission" date="2017-08" db="EMBL/GenBank/DDBJ databases">
        <title>Fine stratification of microbial communities through a metagenomic profile of the photic zone.</title>
        <authorList>
            <person name="Haro-Moreno J.M."/>
            <person name="Lopez-Perez M."/>
            <person name="De La Torre J."/>
            <person name="Picazo A."/>
            <person name="Camacho A."/>
            <person name="Rodriguez-Valera F."/>
        </authorList>
    </citation>
    <scope>NUCLEOTIDE SEQUENCE [LARGE SCALE GENOMIC DNA]</scope>
    <source>
        <strain evidence="7">MED-G28</strain>
    </source>
</reference>
<feature type="domain" description="Prolyl 4-hydroxylase alpha subunit" evidence="6">
    <location>
        <begin position="11"/>
        <end position="194"/>
    </location>
</feature>
<evidence type="ECO:0000256" key="3">
    <source>
        <dbReference type="ARBA" id="ARBA00022964"/>
    </source>
</evidence>
<name>A0A2A5W783_9GAMM</name>
<comment type="cofactor">
    <cofactor evidence="1">
        <name>L-ascorbate</name>
        <dbReference type="ChEBI" id="CHEBI:38290"/>
    </cofactor>
</comment>
<dbReference type="Proteomes" id="UP000219329">
    <property type="component" value="Unassembled WGS sequence"/>
</dbReference>
<proteinExistence type="predicted"/>
<keyword evidence="5" id="KW-0408">Iron</keyword>
<evidence type="ECO:0000256" key="4">
    <source>
        <dbReference type="ARBA" id="ARBA00023002"/>
    </source>
</evidence>
<evidence type="ECO:0000313" key="7">
    <source>
        <dbReference type="EMBL" id="PDH32385.1"/>
    </source>
</evidence>
<gene>
    <name evidence="7" type="ORF">CNF02_12035</name>
</gene>
<organism evidence="7 8">
    <name type="scientific">OM182 bacterium MED-G28</name>
    <dbReference type="NCBI Taxonomy" id="1986256"/>
    <lineage>
        <taxon>Bacteria</taxon>
        <taxon>Pseudomonadati</taxon>
        <taxon>Pseudomonadota</taxon>
        <taxon>Gammaproteobacteria</taxon>
        <taxon>OMG group</taxon>
        <taxon>OM182 clade</taxon>
    </lineage>
</organism>
<dbReference type="GO" id="GO:0031418">
    <property type="term" value="F:L-ascorbic acid binding"/>
    <property type="evidence" value="ECO:0007669"/>
    <property type="project" value="InterPro"/>
</dbReference>